<accession>A0A7U6GDL5</accession>
<reference evidence="2 3" key="1">
    <citation type="submission" date="2011-01" db="EMBL/GenBank/DDBJ databases">
        <title>Whole genome sequence of Caldisericum exile AZM16c01.</title>
        <authorList>
            <person name="Narita-Yamada S."/>
            <person name="Kawakoshi A."/>
            <person name="Nakamura S."/>
            <person name="Sasagawa M."/>
            <person name="Fukada J."/>
            <person name="Sekine M."/>
            <person name="Kato Y."/>
            <person name="Fukai R."/>
            <person name="Sasaki K."/>
            <person name="Hanamaki A."/>
            <person name="Narita H."/>
            <person name="Konno Y."/>
            <person name="Mori K."/>
            <person name="Yamazaki S."/>
            <person name="Suzuki K."/>
            <person name="Fujita N."/>
        </authorList>
    </citation>
    <scope>NUCLEOTIDE SEQUENCE [LARGE SCALE GENOMIC DNA]</scope>
    <source>
        <strain evidence="3">DSM 21853 / NBRC 104410 / AZM16c01</strain>
    </source>
</reference>
<organism evidence="2 3">
    <name type="scientific">Caldisericum exile (strain DSM 21853 / NBRC 104410 / AZM16c01)</name>
    <dbReference type="NCBI Taxonomy" id="511051"/>
    <lineage>
        <taxon>Bacteria</taxon>
        <taxon>Pseudomonadati</taxon>
        <taxon>Caldisericota/Cryosericota group</taxon>
        <taxon>Caldisericota</taxon>
        <taxon>Caldisericia</taxon>
        <taxon>Caldisericales</taxon>
        <taxon>Caldisericaceae</taxon>
        <taxon>Caldisericum</taxon>
    </lineage>
</organism>
<dbReference type="InterPro" id="IPR005338">
    <property type="entry name" value="Anhydro_N_Ac-Mur_kinase"/>
</dbReference>
<dbReference type="PANTHER" id="PTHR30605:SF0">
    <property type="entry name" value="ANHYDRO-N-ACETYLMURAMIC ACID KINASE"/>
    <property type="match status" value="1"/>
</dbReference>
<keyword evidence="1" id="KW-0119">Carbohydrate metabolism</keyword>
<dbReference type="Proteomes" id="UP000004793">
    <property type="component" value="Chromosome"/>
</dbReference>
<dbReference type="EMBL" id="AP012051">
    <property type="protein sequence ID" value="BAL80429.1"/>
    <property type="molecule type" value="Genomic_DNA"/>
</dbReference>
<keyword evidence="1 2" id="KW-0418">Kinase</keyword>
<sequence>MKALGIMSGTSLDGITIALIEADPNAENLNILHYKTYPYSDEVKNRIKEVSEHGVVDEVSNLNYELGVIFSHAVSRFLTDFGIDFNEIFVIGLHGQTIYHNSGISTLQIGEPSFIAIRNHIDVVSNFRSKDIVLGGTGAPLIPYFDFLYFRKFSPVALVNLGGISNITFVPDNDPSHVIAFDMGPCNMVLDKSAQVLFGVDFDKDGAFAMQGKINDEMLDYLKNNEYILKKPPKSAGRSEFGDKFFGDILEKFGKINKFDFIATLNMFVAYSIAYSIKNFINSRFNLLVLSGGGAKNKTLVENIKRLLNDFEVKHSDNFGIPSEAKEAVAFGVYAIRSKLKLKSHLPQTTGSKSDYIMGSLTYGE</sequence>
<keyword evidence="3" id="KW-1185">Reference proteome</keyword>
<evidence type="ECO:0000313" key="3">
    <source>
        <dbReference type="Proteomes" id="UP000004793"/>
    </source>
</evidence>
<dbReference type="PANTHER" id="PTHR30605">
    <property type="entry name" value="ANHYDRO-N-ACETYLMURAMIC ACID KINASE"/>
    <property type="match status" value="1"/>
</dbReference>
<dbReference type="UniPathway" id="UPA00343"/>
<dbReference type="Gene3D" id="3.30.420.40">
    <property type="match status" value="2"/>
</dbReference>
<proteinExistence type="inferred from homology"/>
<gene>
    <name evidence="1 2" type="primary">anmK</name>
    <name evidence="2" type="ordered locus">CSE_03030</name>
</gene>
<dbReference type="GO" id="GO:0006040">
    <property type="term" value="P:amino sugar metabolic process"/>
    <property type="evidence" value="ECO:0007669"/>
    <property type="project" value="InterPro"/>
</dbReference>
<comment type="catalytic activity">
    <reaction evidence="1">
        <text>1,6-anhydro-N-acetyl-beta-muramate + ATP + H2O = N-acetyl-D-muramate 6-phosphate + ADP + H(+)</text>
        <dbReference type="Rhea" id="RHEA:24952"/>
        <dbReference type="ChEBI" id="CHEBI:15377"/>
        <dbReference type="ChEBI" id="CHEBI:15378"/>
        <dbReference type="ChEBI" id="CHEBI:30616"/>
        <dbReference type="ChEBI" id="CHEBI:58690"/>
        <dbReference type="ChEBI" id="CHEBI:58722"/>
        <dbReference type="ChEBI" id="CHEBI:456216"/>
        <dbReference type="EC" id="2.7.1.170"/>
    </reaction>
</comment>
<dbReference type="NCBIfam" id="NF007148">
    <property type="entry name" value="PRK09585.3-2"/>
    <property type="match status" value="1"/>
</dbReference>
<dbReference type="OrthoDB" id="9763949at2"/>
<name>A0A7U6GDL5_CALEA</name>
<dbReference type="AlphaFoldDB" id="A0A7U6GDL5"/>
<dbReference type="Pfam" id="PF03702">
    <property type="entry name" value="AnmK"/>
    <property type="match status" value="1"/>
</dbReference>
<dbReference type="EC" id="2.7.1.170" evidence="1"/>
<dbReference type="RefSeq" id="WP_014452836.1">
    <property type="nucleotide sequence ID" value="NC_017096.1"/>
</dbReference>
<dbReference type="GO" id="GO:0016301">
    <property type="term" value="F:kinase activity"/>
    <property type="evidence" value="ECO:0007669"/>
    <property type="project" value="UniProtKB-KW"/>
</dbReference>
<comment type="similarity">
    <text evidence="1">Belongs to the anhydro-N-acetylmuramic acid kinase family.</text>
</comment>
<protein>
    <recommendedName>
        <fullName evidence="1">Anhydro-N-acetylmuramic acid kinase</fullName>
        <ecNumber evidence="1">2.7.1.170</ecNumber>
    </recommendedName>
    <alternativeName>
        <fullName evidence="1">AnhMurNAc kinase</fullName>
    </alternativeName>
</protein>
<dbReference type="GO" id="GO:0009254">
    <property type="term" value="P:peptidoglycan turnover"/>
    <property type="evidence" value="ECO:0007669"/>
    <property type="project" value="UniProtKB-UniRule"/>
</dbReference>
<keyword evidence="1" id="KW-0067">ATP-binding</keyword>
<dbReference type="GO" id="GO:0097175">
    <property type="term" value="P:1,6-anhydro-N-acetyl-beta-muramic acid catabolic process"/>
    <property type="evidence" value="ECO:0007669"/>
    <property type="project" value="UniProtKB-UniRule"/>
</dbReference>
<comment type="function">
    <text evidence="1">Catalyzes the specific phosphorylation of 1,6-anhydro-N-acetylmuramic acid (anhMurNAc) with the simultaneous cleavage of the 1,6-anhydro ring, generating MurNAc-6-P. Is required for the utilization of anhMurNAc either imported from the medium or derived from its own cell wall murein, and thus plays a role in cell wall recycling.</text>
</comment>
<dbReference type="GO" id="GO:0005524">
    <property type="term" value="F:ATP binding"/>
    <property type="evidence" value="ECO:0007669"/>
    <property type="project" value="UniProtKB-UniRule"/>
</dbReference>
<keyword evidence="1 2" id="KW-0808">Transferase</keyword>
<keyword evidence="1" id="KW-0547">Nucleotide-binding</keyword>
<evidence type="ECO:0000313" key="2">
    <source>
        <dbReference type="EMBL" id="BAL80429.1"/>
    </source>
</evidence>
<dbReference type="InterPro" id="IPR043129">
    <property type="entry name" value="ATPase_NBD"/>
</dbReference>
<evidence type="ECO:0000256" key="1">
    <source>
        <dbReference type="HAMAP-Rule" id="MF_01270"/>
    </source>
</evidence>
<dbReference type="GO" id="GO:0016773">
    <property type="term" value="F:phosphotransferase activity, alcohol group as acceptor"/>
    <property type="evidence" value="ECO:0007669"/>
    <property type="project" value="UniProtKB-UniRule"/>
</dbReference>
<comment type="pathway">
    <text evidence="1">Amino-sugar metabolism; 1,6-anhydro-N-acetylmuramate degradation.</text>
</comment>
<dbReference type="KEGG" id="cex:CSE_03030"/>
<dbReference type="HAMAP" id="MF_01270">
    <property type="entry name" value="AnhMurNAc_kinase"/>
    <property type="match status" value="1"/>
</dbReference>
<dbReference type="SUPFAM" id="SSF53067">
    <property type="entry name" value="Actin-like ATPase domain"/>
    <property type="match status" value="1"/>
</dbReference>
<dbReference type="UniPathway" id="UPA00544"/>
<comment type="pathway">
    <text evidence="1">Cell wall biogenesis; peptidoglycan recycling.</text>
</comment>
<feature type="binding site" evidence="1">
    <location>
        <begin position="9"/>
        <end position="16"/>
    </location>
    <ligand>
        <name>ATP</name>
        <dbReference type="ChEBI" id="CHEBI:30616"/>
    </ligand>
</feature>